<gene>
    <name evidence="1" type="ORF">QFC20_001570</name>
</gene>
<comment type="caution">
    <text evidence="1">The sequence shown here is derived from an EMBL/GenBank/DDBJ whole genome shotgun (WGS) entry which is preliminary data.</text>
</comment>
<evidence type="ECO:0000313" key="2">
    <source>
        <dbReference type="Proteomes" id="UP001230649"/>
    </source>
</evidence>
<organism evidence="1 2">
    <name type="scientific">Naganishia adeliensis</name>
    <dbReference type="NCBI Taxonomy" id="92952"/>
    <lineage>
        <taxon>Eukaryota</taxon>
        <taxon>Fungi</taxon>
        <taxon>Dikarya</taxon>
        <taxon>Basidiomycota</taxon>
        <taxon>Agaricomycotina</taxon>
        <taxon>Tremellomycetes</taxon>
        <taxon>Filobasidiales</taxon>
        <taxon>Filobasidiaceae</taxon>
        <taxon>Naganishia</taxon>
    </lineage>
</organism>
<sequence>MSGIQSLLPIFLWSIQHRRKCNSQANSQTQTRIPSLGTQQGTVGLIPRSLRNAHYRVPSSRIADKACDKRSRRRAGLVSHRLDPAPSLDPCIQPIAGGSLTTAIMSNPTNGMAPRPNLQDLMRLIPAELQNSSVEEKMNHLKTLVARNTQQNASQAVGSPQMRPSPRPRPPPNFTGQGTPNANNIQLPPGNNGAPANANPTGAPSNPAQTALIHRLCAQAGITMQQFQTMNPQQQQAFLSNQASIMRQNASRQGAMNGGTPNAQGASTPGMMARPLPQQSAQGSPAIPGLQPGLNLNGAGQASAPTPAQAAALAVAASNNPALQARLLQMRAQGQQIPPALQNQLAAAAAAQNGQGNAQAAGQGGMMNQAGQMGGNQVNPMMNSQSPRPPSEESDKVLERALQERFNGQNPANQKQYQDVHNILSNLPEFMKMKEENRLSESQKQMLDYIIKMKGPGAYGQLLNQQTTNSQRNEQMQAQRQLGQQQQQRQQNGVPGQENLALQPNQQQALFRQLQNMQQQQQQMAQNGGGLDQNQIPATPVQSNMTATPRPMSLSVNGQHGGLQPGGTPNSQATSSPVAMGTPSGSATGQVTAAMAFKKIEDMSDEKRNLFFRNSKQTPPIRRSYFTYVRALADEQRRELFIRKPAIAAAYQEYIRESMQQMRNVQQARQSPLNSNATPDMGTPDMGNQLPGAHDPTNPGGQANPPGPLPNLQLPPNRQRLLNQVQARQGGPGMPNGMPQGGQMPMMAINPQMQQVQNQAASAAAAQMAAFKAQSQSQMMQNPPSLPHGITQSPRSMQGTPQMGQNATLPSNMRAGTPNRVASLAGGLQSRQGSIAGSPQLNGSPGLANASLMSGMPTNGVMNLPGQQMGQQQLQAQLAQIGQHARDQLQANLQNQGGQPMIPHPGGPLGNGIGQNQQGMIPPPMPMGQSSLHPGMIPPAHAGQMNQMQAAHTAQMQGRDRSMGFPPNGPGQPPLQPAECPPVTVEVQISQVLPASAKTFPFVTKYPDTKPLRPSLNGGLAAGMTLGLPPHLQRPASIGRYLPQLQRDIGTSGISKLAMKGTIFEKLKSSVKEGDEVEEESTVSAIVSDGIKEEKAVVSIPEEDLVEYATSPNTGKRKLADLARCFYPDVDITEAAEDVLLEIGDEFIDSCIEFGCRMARHRKARKLEVQDMQFHLGREYNIHIPGFSSDAIRMDRLRNELKVAATNGAGPAGGTRVHRLAAVAQARAQLQQQAKKAAATTTAVATAGVATADSGVTVNVPSKVAAK</sequence>
<keyword evidence="2" id="KW-1185">Reference proteome</keyword>
<dbReference type="Proteomes" id="UP001230649">
    <property type="component" value="Unassembled WGS sequence"/>
</dbReference>
<proteinExistence type="predicted"/>
<name>A0ACC2WS33_9TREE</name>
<accession>A0ACC2WS33</accession>
<protein>
    <submittedName>
        <fullName evidence="1">Uncharacterized protein</fullName>
    </submittedName>
</protein>
<evidence type="ECO:0000313" key="1">
    <source>
        <dbReference type="EMBL" id="KAJ9114427.1"/>
    </source>
</evidence>
<reference evidence="1" key="1">
    <citation type="submission" date="2023-04" db="EMBL/GenBank/DDBJ databases">
        <title>Draft Genome sequencing of Naganishia species isolated from polar environments using Oxford Nanopore Technology.</title>
        <authorList>
            <person name="Leo P."/>
            <person name="Venkateswaran K."/>
        </authorList>
    </citation>
    <scope>NUCLEOTIDE SEQUENCE</scope>
    <source>
        <strain evidence="1">MNA-CCFEE 5262</strain>
    </source>
</reference>
<dbReference type="EMBL" id="JASBWS010000009">
    <property type="protein sequence ID" value="KAJ9114427.1"/>
    <property type="molecule type" value="Genomic_DNA"/>
</dbReference>